<feature type="compositionally biased region" description="Polar residues" evidence="1">
    <location>
        <begin position="11"/>
        <end position="23"/>
    </location>
</feature>
<feature type="region of interest" description="Disordered" evidence="1">
    <location>
        <begin position="1"/>
        <end position="42"/>
    </location>
</feature>
<feature type="compositionally biased region" description="Basic and acidic residues" evidence="1">
    <location>
        <begin position="1"/>
        <end position="10"/>
    </location>
</feature>
<protein>
    <submittedName>
        <fullName evidence="2">Uncharacterized protein</fullName>
    </submittedName>
</protein>
<evidence type="ECO:0000313" key="2">
    <source>
        <dbReference type="EMBL" id="KFL61003.1"/>
    </source>
</evidence>
<accession>A0A080WS12</accession>
<organism evidence="2 3">
    <name type="scientific">Trichophyton rubrum (strain ATCC MYA-4607 / CBS 118892)</name>
    <name type="common">Athlete's foot fungus</name>
    <dbReference type="NCBI Taxonomy" id="559305"/>
    <lineage>
        <taxon>Eukaryota</taxon>
        <taxon>Fungi</taxon>
        <taxon>Dikarya</taxon>
        <taxon>Ascomycota</taxon>
        <taxon>Pezizomycotina</taxon>
        <taxon>Eurotiomycetes</taxon>
        <taxon>Eurotiomycetidae</taxon>
        <taxon>Onygenales</taxon>
        <taxon>Arthrodermataceae</taxon>
        <taxon>Trichophyton</taxon>
    </lineage>
</organism>
<dbReference type="Proteomes" id="UP000008864">
    <property type="component" value="Unassembled WGS sequence"/>
</dbReference>
<sequence>MNYPKPDHSSTESAGRNSGIQASRRSKKVSEESGVFPLEGSAGAGNEAALLSTRMSNLTSPLAILGDNNAVRSGDAFTYHCQSLRIGFFFFFNPPDKRHKIDNLPPLYIPDLSKGNS</sequence>
<dbReference type="GeneID" id="71777258"/>
<dbReference type="HOGENOM" id="CLU_2086512_0_0_1"/>
<dbReference type="AlphaFoldDB" id="A0A080WS12"/>
<dbReference type="InParanoid" id="A0A080WS12"/>
<evidence type="ECO:0000256" key="1">
    <source>
        <dbReference type="SAM" id="MobiDB-lite"/>
    </source>
</evidence>
<name>A0A080WS12_TRIRC</name>
<dbReference type="EMBL" id="GG700650">
    <property type="protein sequence ID" value="KFL61003.1"/>
    <property type="molecule type" value="Genomic_DNA"/>
</dbReference>
<evidence type="ECO:0000313" key="3">
    <source>
        <dbReference type="Proteomes" id="UP000008864"/>
    </source>
</evidence>
<dbReference type="RefSeq" id="XP_047605770.1">
    <property type="nucleotide sequence ID" value="XM_047750954.1"/>
</dbReference>
<reference evidence="3" key="1">
    <citation type="journal article" date="2012" name="MBio">
        <title>Comparative genome analysis of Trichophyton rubrum and related dermatophytes reveals candidate genes involved in infection.</title>
        <authorList>
            <person name="Martinez D.A."/>
            <person name="Oliver B.G."/>
            <person name="Graeser Y."/>
            <person name="Goldberg J.M."/>
            <person name="Li W."/>
            <person name="Martinez-Rossi N.M."/>
            <person name="Monod M."/>
            <person name="Shelest E."/>
            <person name="Barton R.C."/>
            <person name="Birch E."/>
            <person name="Brakhage A.A."/>
            <person name="Chen Z."/>
            <person name="Gurr S.J."/>
            <person name="Heiman D."/>
            <person name="Heitman J."/>
            <person name="Kosti I."/>
            <person name="Rossi A."/>
            <person name="Saif S."/>
            <person name="Samalova M."/>
            <person name="Saunders C.W."/>
            <person name="Shea T."/>
            <person name="Summerbell R.C."/>
            <person name="Xu J."/>
            <person name="Young S."/>
            <person name="Zeng Q."/>
            <person name="Birren B.W."/>
            <person name="Cuomo C.A."/>
            <person name="White T.C."/>
        </authorList>
    </citation>
    <scope>NUCLEOTIDE SEQUENCE [LARGE SCALE GENOMIC DNA]</scope>
    <source>
        <strain evidence="3">ATCC MYA-4607 / CBS 118892</strain>
    </source>
</reference>
<gene>
    <name evidence="2" type="ORF">TERG_11917</name>
</gene>
<keyword evidence="3" id="KW-1185">Reference proteome</keyword>
<proteinExistence type="predicted"/>
<dbReference type="VEuPathDB" id="FungiDB:TERG_11917"/>